<dbReference type="SMART" id="SM00382">
    <property type="entry name" value="AAA"/>
    <property type="match status" value="1"/>
</dbReference>
<comment type="caution">
    <text evidence="11">The sequence shown here is derived from an EMBL/GenBank/DDBJ whole genome shotgun (WGS) entry which is preliminary data.</text>
</comment>
<comment type="subcellular location">
    <subcellularLocation>
        <location evidence="1">Cell membrane</location>
        <topology evidence="1">Multi-pass membrane protein</topology>
    </subcellularLocation>
</comment>
<evidence type="ECO:0000256" key="2">
    <source>
        <dbReference type="ARBA" id="ARBA00022448"/>
    </source>
</evidence>
<dbReference type="PANTHER" id="PTHR45772">
    <property type="entry name" value="CONSERVED COMPONENT OF ABC TRANSPORTER FOR NATURAL AMINO ACIDS-RELATED"/>
    <property type="match status" value="1"/>
</dbReference>
<dbReference type="InterPro" id="IPR027417">
    <property type="entry name" value="P-loop_NTPase"/>
</dbReference>
<feature type="transmembrane region" description="Helical" evidence="9">
    <location>
        <begin position="244"/>
        <end position="271"/>
    </location>
</feature>
<dbReference type="CDD" id="cd03219">
    <property type="entry name" value="ABC_Mj1267_LivG_branched"/>
    <property type="match status" value="1"/>
</dbReference>
<keyword evidence="8 9" id="KW-0472">Membrane</keyword>
<feature type="transmembrane region" description="Helical" evidence="9">
    <location>
        <begin position="64"/>
        <end position="81"/>
    </location>
</feature>
<dbReference type="InterPro" id="IPR001851">
    <property type="entry name" value="ABC_transp_permease"/>
</dbReference>
<dbReference type="Pfam" id="PF12399">
    <property type="entry name" value="BCA_ABC_TP_C"/>
    <property type="match status" value="1"/>
</dbReference>
<dbReference type="PROSITE" id="PS50893">
    <property type="entry name" value="ABC_TRANSPORTER_2"/>
    <property type="match status" value="1"/>
</dbReference>
<dbReference type="Pfam" id="PF00005">
    <property type="entry name" value="ABC_tran"/>
    <property type="match status" value="1"/>
</dbReference>
<dbReference type="RefSeq" id="WP_132031921.1">
    <property type="nucleotide sequence ID" value="NZ_SMAI01000007.1"/>
</dbReference>
<dbReference type="Pfam" id="PF02653">
    <property type="entry name" value="BPD_transp_2"/>
    <property type="match status" value="1"/>
</dbReference>
<dbReference type="InterPro" id="IPR003593">
    <property type="entry name" value="AAA+_ATPase"/>
</dbReference>
<dbReference type="Gene3D" id="3.40.50.300">
    <property type="entry name" value="P-loop containing nucleotide triphosphate hydrolases"/>
    <property type="match status" value="1"/>
</dbReference>
<accession>A0A4R3LX39</accession>
<feature type="transmembrane region" description="Helical" evidence="9">
    <location>
        <begin position="210"/>
        <end position="232"/>
    </location>
</feature>
<gene>
    <name evidence="11" type="ORF">EDC64_107166</name>
</gene>
<evidence type="ECO:0000256" key="8">
    <source>
        <dbReference type="ARBA" id="ARBA00023136"/>
    </source>
</evidence>
<dbReference type="OrthoDB" id="7158404at2"/>
<evidence type="ECO:0000256" key="5">
    <source>
        <dbReference type="ARBA" id="ARBA00022741"/>
    </source>
</evidence>
<feature type="transmembrane region" description="Helical" evidence="9">
    <location>
        <begin position="9"/>
        <end position="26"/>
    </location>
</feature>
<keyword evidence="5" id="KW-0547">Nucleotide-binding</keyword>
<feature type="transmembrane region" description="Helical" evidence="9">
    <location>
        <begin position="32"/>
        <end position="52"/>
    </location>
</feature>
<evidence type="ECO:0000259" key="10">
    <source>
        <dbReference type="PROSITE" id="PS50893"/>
    </source>
</evidence>
<keyword evidence="3" id="KW-1003">Cell membrane</keyword>
<dbReference type="Proteomes" id="UP000294664">
    <property type="component" value="Unassembled WGS sequence"/>
</dbReference>
<dbReference type="InterPro" id="IPR003439">
    <property type="entry name" value="ABC_transporter-like_ATP-bd"/>
</dbReference>
<dbReference type="GO" id="GO:0005524">
    <property type="term" value="F:ATP binding"/>
    <property type="evidence" value="ECO:0007669"/>
    <property type="project" value="UniProtKB-KW"/>
</dbReference>
<feature type="transmembrane region" description="Helical" evidence="9">
    <location>
        <begin position="158"/>
        <end position="175"/>
    </location>
</feature>
<keyword evidence="12" id="KW-1185">Reference proteome</keyword>
<evidence type="ECO:0000256" key="7">
    <source>
        <dbReference type="ARBA" id="ARBA00022989"/>
    </source>
</evidence>
<evidence type="ECO:0000256" key="1">
    <source>
        <dbReference type="ARBA" id="ARBA00004651"/>
    </source>
</evidence>
<evidence type="ECO:0000313" key="12">
    <source>
        <dbReference type="Proteomes" id="UP000294664"/>
    </source>
</evidence>
<dbReference type="GO" id="GO:0015658">
    <property type="term" value="F:branched-chain amino acid transmembrane transporter activity"/>
    <property type="evidence" value="ECO:0007669"/>
    <property type="project" value="InterPro"/>
</dbReference>
<sequence length="586" mass="61971">MLSAHPRRVYLAVALLAALYVAAIFLTTNSYYQLMLALVPVWAVMGLSWNVFSGYSGLVSFGHAAFFGLGAYTTTLLFAKLDVTPWLGIPAAALVGSLAGLLIGAITFRLRGHYFALAMLAYPLAMLYVFEWAGLQEVSFPMKREDAALFMQFHDQRWNALIALGLLVIALLVSLKVERSRFGLSLLAIKQNEIAAEVAGIDSYRWKLKAIAVSGALAGAAGGFYAVVLLVVTPFTVFGLATSAQALIVTMFGGVGTVWGPIVGAAILVPVAEILHAELGGKYPGIQGVVFGLAIILVMMKMPQGIVWAVRDRFFAGAGRPAAVGVAPPPARAPAFLVAEDAEVLLAVTGLSRRFGGVKALTDVTLQVRRQEILGIIGPNGAGKTTLFNVLNGLVAPDAGSIRLAGRPLDGLPANRICARGVGRTFQVARVFARMSLIENVVVGAFVGTGRDAAAIKGAQAALTRVGLGGLAAAPADTLTNYELRLMELARALAGGPDLLLLDEPFAGLDAAEVRSFMALLRTLRDEGMTIAIIEHTMQAMVQLVDRFVVLDHGCVIADGPPREVVRDRAVITAYLGDKWVPDAVA</sequence>
<feature type="transmembrane region" description="Helical" evidence="9">
    <location>
        <begin position="283"/>
        <end position="300"/>
    </location>
</feature>
<protein>
    <submittedName>
        <fullName evidence="11">Amino acid/amide ABC transporter membrane protein 2 (HAAT family) /amino acid/amide ABC transporter ATP-binding protein 1 (HAAT family)</fullName>
    </submittedName>
</protein>
<dbReference type="InterPro" id="IPR043428">
    <property type="entry name" value="LivM-like"/>
</dbReference>
<keyword evidence="2" id="KW-0813">Transport</keyword>
<name>A0A4R3LX39_9HYPH</name>
<dbReference type="InterPro" id="IPR032823">
    <property type="entry name" value="BCA_ABC_TP_C"/>
</dbReference>
<evidence type="ECO:0000256" key="3">
    <source>
        <dbReference type="ARBA" id="ARBA00022475"/>
    </source>
</evidence>
<feature type="transmembrane region" description="Helical" evidence="9">
    <location>
        <begin position="115"/>
        <end position="135"/>
    </location>
</feature>
<evidence type="ECO:0000256" key="4">
    <source>
        <dbReference type="ARBA" id="ARBA00022692"/>
    </source>
</evidence>
<evidence type="ECO:0000313" key="11">
    <source>
        <dbReference type="EMBL" id="TCT04349.1"/>
    </source>
</evidence>
<dbReference type="InterPro" id="IPR051120">
    <property type="entry name" value="ABC_AA/LPS_Transport"/>
</dbReference>
<keyword evidence="7 9" id="KW-1133">Transmembrane helix</keyword>
<dbReference type="PANTHER" id="PTHR45772:SF9">
    <property type="entry name" value="CONSERVED COMPONENT OF ABC TRANSPORTER FOR NATURAL AMINO ACIDS"/>
    <property type="match status" value="1"/>
</dbReference>
<dbReference type="CDD" id="cd06581">
    <property type="entry name" value="TM_PBP1_LivM_like"/>
    <property type="match status" value="1"/>
</dbReference>
<dbReference type="GO" id="GO:0016887">
    <property type="term" value="F:ATP hydrolysis activity"/>
    <property type="evidence" value="ECO:0007669"/>
    <property type="project" value="InterPro"/>
</dbReference>
<feature type="domain" description="ABC transporter" evidence="10">
    <location>
        <begin position="346"/>
        <end position="578"/>
    </location>
</feature>
<reference evidence="11 12" key="1">
    <citation type="submission" date="2019-03" db="EMBL/GenBank/DDBJ databases">
        <title>Genomic Encyclopedia of Type Strains, Phase IV (KMG-IV): sequencing the most valuable type-strain genomes for metagenomic binning, comparative biology and taxonomic classification.</title>
        <authorList>
            <person name="Goeker M."/>
        </authorList>
    </citation>
    <scope>NUCLEOTIDE SEQUENCE [LARGE SCALE GENOMIC DNA]</scope>
    <source>
        <strain evidence="11 12">DSM 9035</strain>
    </source>
</reference>
<keyword evidence="6 11" id="KW-0067">ATP-binding</keyword>
<dbReference type="GO" id="GO:0005886">
    <property type="term" value="C:plasma membrane"/>
    <property type="evidence" value="ECO:0007669"/>
    <property type="project" value="UniProtKB-SubCell"/>
</dbReference>
<dbReference type="EMBL" id="SMAI01000007">
    <property type="protein sequence ID" value="TCT04349.1"/>
    <property type="molecule type" value="Genomic_DNA"/>
</dbReference>
<proteinExistence type="predicted"/>
<keyword evidence="4 9" id="KW-0812">Transmembrane</keyword>
<organism evidence="11 12">
    <name type="scientific">Aquabacter spiritensis</name>
    <dbReference type="NCBI Taxonomy" id="933073"/>
    <lineage>
        <taxon>Bacteria</taxon>
        <taxon>Pseudomonadati</taxon>
        <taxon>Pseudomonadota</taxon>
        <taxon>Alphaproteobacteria</taxon>
        <taxon>Hyphomicrobiales</taxon>
        <taxon>Xanthobacteraceae</taxon>
        <taxon>Aquabacter</taxon>
    </lineage>
</organism>
<evidence type="ECO:0000256" key="6">
    <source>
        <dbReference type="ARBA" id="ARBA00022840"/>
    </source>
</evidence>
<feature type="transmembrane region" description="Helical" evidence="9">
    <location>
        <begin position="87"/>
        <end position="108"/>
    </location>
</feature>
<dbReference type="SUPFAM" id="SSF52540">
    <property type="entry name" value="P-loop containing nucleoside triphosphate hydrolases"/>
    <property type="match status" value="1"/>
</dbReference>
<dbReference type="AlphaFoldDB" id="A0A4R3LX39"/>
<evidence type="ECO:0000256" key="9">
    <source>
        <dbReference type="SAM" id="Phobius"/>
    </source>
</evidence>